<protein>
    <submittedName>
        <fullName evidence="10">Plastocyanin/azurin family copper-binding protein</fullName>
    </submittedName>
</protein>
<dbReference type="GeneID" id="78819262"/>
<dbReference type="PROSITE" id="PS51257">
    <property type="entry name" value="PROKAR_LIPOPROTEIN"/>
    <property type="match status" value="1"/>
</dbReference>
<feature type="binding site" evidence="7">
    <location>
        <position position="163"/>
    </location>
    <ligand>
        <name>Cu cation</name>
        <dbReference type="ChEBI" id="CHEBI:23378"/>
    </ligand>
</feature>
<evidence type="ECO:0000313" key="11">
    <source>
        <dbReference type="Proteomes" id="UP001596432"/>
    </source>
</evidence>
<evidence type="ECO:0000256" key="5">
    <source>
        <dbReference type="ARBA" id="ARBA00023008"/>
    </source>
</evidence>
<comment type="caution">
    <text evidence="10">The sequence shown here is derived from an EMBL/GenBank/DDBJ whole genome shotgun (WGS) entry which is preliminary data.</text>
</comment>
<dbReference type="PRINTS" id="PR00157">
    <property type="entry name" value="PLASTOCYANIN"/>
</dbReference>
<dbReference type="Pfam" id="PF00127">
    <property type="entry name" value="Copper-bind"/>
    <property type="match status" value="1"/>
</dbReference>
<feature type="compositionally biased region" description="Low complexity" evidence="8">
    <location>
        <begin position="47"/>
        <end position="74"/>
    </location>
</feature>
<dbReference type="InterPro" id="IPR000923">
    <property type="entry name" value="BlueCu_1"/>
</dbReference>
<dbReference type="Proteomes" id="UP001596432">
    <property type="component" value="Unassembled WGS sequence"/>
</dbReference>
<feature type="binding site" evidence="7">
    <location>
        <position position="166"/>
    </location>
    <ligand>
        <name>Cu cation</name>
        <dbReference type="ChEBI" id="CHEBI:23378"/>
    </ligand>
</feature>
<keyword evidence="6" id="KW-0472">Membrane</keyword>
<comment type="subcellular location">
    <subcellularLocation>
        <location evidence="1">Membrane</location>
    </subcellularLocation>
</comment>
<dbReference type="SUPFAM" id="SSF49503">
    <property type="entry name" value="Cupredoxins"/>
    <property type="match status" value="1"/>
</dbReference>
<dbReference type="GO" id="GO:0016020">
    <property type="term" value="C:membrane"/>
    <property type="evidence" value="ECO:0007669"/>
    <property type="project" value="UniProtKB-SubCell"/>
</dbReference>
<feature type="binding site" evidence="7">
    <location>
        <position position="171"/>
    </location>
    <ligand>
        <name>Cu cation</name>
        <dbReference type="ChEBI" id="CHEBI:23378"/>
    </ligand>
</feature>
<keyword evidence="5 7" id="KW-0186">Copper</keyword>
<keyword evidence="4" id="KW-0249">Electron transport</keyword>
<evidence type="ECO:0000256" key="2">
    <source>
        <dbReference type="ARBA" id="ARBA00022448"/>
    </source>
</evidence>
<evidence type="ECO:0000256" key="7">
    <source>
        <dbReference type="PIRSR" id="PIRSR602387-1"/>
    </source>
</evidence>
<evidence type="ECO:0000256" key="1">
    <source>
        <dbReference type="ARBA" id="ARBA00004370"/>
    </source>
</evidence>
<dbReference type="InterPro" id="IPR028871">
    <property type="entry name" value="BlueCu_1_BS"/>
</dbReference>
<evidence type="ECO:0000256" key="4">
    <source>
        <dbReference type="ARBA" id="ARBA00022982"/>
    </source>
</evidence>
<dbReference type="Gene3D" id="2.60.40.420">
    <property type="entry name" value="Cupredoxins - blue copper proteins"/>
    <property type="match status" value="1"/>
</dbReference>
<evidence type="ECO:0000256" key="3">
    <source>
        <dbReference type="ARBA" id="ARBA00022723"/>
    </source>
</evidence>
<dbReference type="PANTHER" id="PTHR34192">
    <property type="entry name" value="PLASTOCYANIN MAJOR ISOFORM, CHLOROPLASTIC-RELATED"/>
    <property type="match status" value="1"/>
</dbReference>
<reference evidence="10 11" key="1">
    <citation type="journal article" date="2019" name="Int. J. Syst. Evol. Microbiol.">
        <title>The Global Catalogue of Microorganisms (GCM) 10K type strain sequencing project: providing services to taxonomists for standard genome sequencing and annotation.</title>
        <authorList>
            <consortium name="The Broad Institute Genomics Platform"/>
            <consortium name="The Broad Institute Genome Sequencing Center for Infectious Disease"/>
            <person name="Wu L."/>
            <person name="Ma J."/>
        </authorList>
    </citation>
    <scope>NUCLEOTIDE SEQUENCE [LARGE SCALE GENOMIC DNA]</scope>
    <source>
        <strain evidence="10 11">XZYJT29</strain>
    </source>
</reference>
<feature type="domain" description="Blue (type 1) copper" evidence="9">
    <location>
        <begin position="82"/>
        <end position="177"/>
    </location>
</feature>
<evidence type="ECO:0000256" key="8">
    <source>
        <dbReference type="SAM" id="MobiDB-lite"/>
    </source>
</evidence>
<proteinExistence type="predicted"/>
<sequence length="213" mass="21770">MNRRTYLGAVGTTVTGLSVVLAGCEGAPGAGVDETDTDGEESPSPSPTAEGEPETTAGGGETETAGGRTAGTTSQLPNTIEMVTDGSDYYFTPVGLYVEPGETITWVNESGDHSSTAYAESLDAASVTRIPEGAEAWNSGILSESGASFEHTFQETGTYDYFCIPHAALGMVGRLVVGEPGGPATEGQPPNGELPSSEAIVDRGAISHDEFTG</sequence>
<feature type="region of interest" description="Disordered" evidence="8">
    <location>
        <begin position="180"/>
        <end position="213"/>
    </location>
</feature>
<dbReference type="InterPro" id="IPR008972">
    <property type="entry name" value="Cupredoxin"/>
</dbReference>
<organism evidence="10 11">
    <name type="scientific">Halosimplex aquaticum</name>
    <dbReference type="NCBI Taxonomy" id="3026162"/>
    <lineage>
        <taxon>Archaea</taxon>
        <taxon>Methanobacteriati</taxon>
        <taxon>Methanobacteriota</taxon>
        <taxon>Stenosarchaea group</taxon>
        <taxon>Halobacteria</taxon>
        <taxon>Halobacteriales</taxon>
        <taxon>Haloarculaceae</taxon>
        <taxon>Halosimplex</taxon>
    </lineage>
</organism>
<keyword evidence="3 7" id="KW-0479">Metal-binding</keyword>
<gene>
    <name evidence="10" type="ORF">ACFQMA_04075</name>
</gene>
<dbReference type="AlphaFoldDB" id="A0ABD5Y127"/>
<keyword evidence="2" id="KW-0813">Transport</keyword>
<dbReference type="PANTHER" id="PTHR34192:SF10">
    <property type="entry name" value="PLASTOCYANIN MAJOR ISOFORM, CHLOROPLASTIC-RELATED"/>
    <property type="match status" value="1"/>
</dbReference>
<comment type="cofactor">
    <cofactor evidence="7">
        <name>Cu(2+)</name>
        <dbReference type="ChEBI" id="CHEBI:29036"/>
    </cofactor>
    <text evidence="7">The crystal structure with reduced Cu(1+) has also been determined.</text>
</comment>
<evidence type="ECO:0000313" key="10">
    <source>
        <dbReference type="EMBL" id="MFC7139015.1"/>
    </source>
</evidence>
<dbReference type="RefSeq" id="WP_274324617.1">
    <property type="nucleotide sequence ID" value="NZ_CP118158.1"/>
</dbReference>
<dbReference type="InterPro" id="IPR002387">
    <property type="entry name" value="Plastocyanin"/>
</dbReference>
<dbReference type="GO" id="GO:0046872">
    <property type="term" value="F:metal ion binding"/>
    <property type="evidence" value="ECO:0007669"/>
    <property type="project" value="UniProtKB-KW"/>
</dbReference>
<dbReference type="EMBL" id="JBHTAS010000001">
    <property type="protein sequence ID" value="MFC7139015.1"/>
    <property type="molecule type" value="Genomic_DNA"/>
</dbReference>
<dbReference type="PROSITE" id="PS00196">
    <property type="entry name" value="COPPER_BLUE"/>
    <property type="match status" value="1"/>
</dbReference>
<feature type="region of interest" description="Disordered" evidence="8">
    <location>
        <begin position="27"/>
        <end position="79"/>
    </location>
</feature>
<evidence type="ECO:0000259" key="9">
    <source>
        <dbReference type="Pfam" id="PF00127"/>
    </source>
</evidence>
<keyword evidence="11" id="KW-1185">Reference proteome</keyword>
<name>A0ABD5Y127_9EURY</name>
<accession>A0ABD5Y127</accession>
<evidence type="ECO:0000256" key="6">
    <source>
        <dbReference type="ARBA" id="ARBA00023136"/>
    </source>
</evidence>